<feature type="signal peptide" evidence="1">
    <location>
        <begin position="1"/>
        <end position="23"/>
    </location>
</feature>
<dbReference type="InterPro" id="IPR008966">
    <property type="entry name" value="Adhesion_dom_sf"/>
</dbReference>
<dbReference type="PANTHER" id="PTHR33420">
    <property type="entry name" value="FIMBRIAL SUBUNIT ELFA-RELATED"/>
    <property type="match status" value="1"/>
</dbReference>
<keyword evidence="4" id="KW-1185">Reference proteome</keyword>
<dbReference type="EMBL" id="CP009451">
    <property type="protein sequence ID" value="AIR05578.1"/>
    <property type="molecule type" value="Genomic_DNA"/>
</dbReference>
<evidence type="ECO:0000256" key="1">
    <source>
        <dbReference type="SAM" id="SignalP"/>
    </source>
</evidence>
<reference evidence="3 4" key="1">
    <citation type="submission" date="2014-09" db="EMBL/GenBank/DDBJ databases">
        <title>Cedecea neteri SSMD04 Genome Sequencing.</title>
        <authorList>
            <person name="Tan J.-Y."/>
        </authorList>
    </citation>
    <scope>NUCLEOTIDE SEQUENCE [LARGE SCALE GENOMIC DNA]</scope>
    <source>
        <strain evidence="3 4">SSMD04</strain>
    </source>
</reference>
<dbReference type="GO" id="GO:0009289">
    <property type="term" value="C:pilus"/>
    <property type="evidence" value="ECO:0007669"/>
    <property type="project" value="InterPro"/>
</dbReference>
<organism evidence="3 4">
    <name type="scientific">Cedecea neteri</name>
    <dbReference type="NCBI Taxonomy" id="158822"/>
    <lineage>
        <taxon>Bacteria</taxon>
        <taxon>Pseudomonadati</taxon>
        <taxon>Pseudomonadota</taxon>
        <taxon>Gammaproteobacteria</taxon>
        <taxon>Enterobacterales</taxon>
        <taxon>Enterobacteriaceae</taxon>
        <taxon>Cedecea</taxon>
    </lineage>
</organism>
<proteinExistence type="predicted"/>
<dbReference type="GO" id="GO:0043709">
    <property type="term" value="P:cell adhesion involved in single-species biofilm formation"/>
    <property type="evidence" value="ECO:0007669"/>
    <property type="project" value="TreeGrafter"/>
</dbReference>
<dbReference type="InterPro" id="IPR036937">
    <property type="entry name" value="Adhesion_dom_fimbrial_sf"/>
</dbReference>
<accession>A0A089PZT5</accession>
<dbReference type="Proteomes" id="UP000029481">
    <property type="component" value="Chromosome"/>
</dbReference>
<sequence length="179" mass="18871">MAYKKLMVSSMVGLFMASTGAMAADQGQGQIRFIGSIIESPCSIDPDKTTQEVNFGQVSASYLNSTDAKSGPEEVLIELKDCTLSGNGDDDSVKVTFSGQQVTDETYLNVSGVDGVGVTMVDWQNTDVKWGATPTNAHSITPGSNTLNYNAYLAKLPGSAAAITTGDFVAITNFTLAYE</sequence>
<gene>
    <name evidence="3" type="ORF">JT31_13445</name>
</gene>
<dbReference type="KEGG" id="cnt:JT31_13445"/>
<dbReference type="InterPro" id="IPR050263">
    <property type="entry name" value="Bact_Fimbrial_Adh_Pro"/>
</dbReference>
<dbReference type="SUPFAM" id="SSF49401">
    <property type="entry name" value="Bacterial adhesins"/>
    <property type="match status" value="1"/>
</dbReference>
<evidence type="ECO:0000313" key="4">
    <source>
        <dbReference type="Proteomes" id="UP000029481"/>
    </source>
</evidence>
<dbReference type="AlphaFoldDB" id="A0A089PZT5"/>
<dbReference type="InterPro" id="IPR000259">
    <property type="entry name" value="Adhesion_dom_fimbrial"/>
</dbReference>
<evidence type="ECO:0000313" key="3">
    <source>
        <dbReference type="EMBL" id="AIR05578.1"/>
    </source>
</evidence>
<protein>
    <recommendedName>
        <fullName evidence="2">Fimbrial-type adhesion domain-containing protein</fullName>
    </recommendedName>
</protein>
<dbReference type="RefSeq" id="WP_038477795.1">
    <property type="nucleotide sequence ID" value="NZ_CP009451.1"/>
</dbReference>
<keyword evidence="1" id="KW-0732">Signal</keyword>
<name>A0A089PZT5_9ENTR</name>
<evidence type="ECO:0000259" key="2">
    <source>
        <dbReference type="Pfam" id="PF00419"/>
    </source>
</evidence>
<dbReference type="PANTHER" id="PTHR33420:SF26">
    <property type="entry name" value="FIMBRIAL SUBUNIT"/>
    <property type="match status" value="1"/>
</dbReference>
<dbReference type="OrthoDB" id="6522787at2"/>
<feature type="chain" id="PRO_5001848895" description="Fimbrial-type adhesion domain-containing protein" evidence="1">
    <location>
        <begin position="24"/>
        <end position="179"/>
    </location>
</feature>
<dbReference type="Gene3D" id="2.60.40.1090">
    <property type="entry name" value="Fimbrial-type adhesion domain"/>
    <property type="match status" value="1"/>
</dbReference>
<feature type="domain" description="Fimbrial-type adhesion" evidence="2">
    <location>
        <begin position="32"/>
        <end position="178"/>
    </location>
</feature>
<dbReference type="Pfam" id="PF00419">
    <property type="entry name" value="Fimbrial"/>
    <property type="match status" value="1"/>
</dbReference>